<evidence type="ECO:0000313" key="4">
    <source>
        <dbReference type="Proteomes" id="UP000000238"/>
    </source>
</evidence>
<evidence type="ECO:0000259" key="2">
    <source>
        <dbReference type="PROSITE" id="PS50222"/>
    </source>
</evidence>
<name>Q2SM33_HAHCH</name>
<dbReference type="Gene3D" id="1.10.238.10">
    <property type="entry name" value="EF-hand"/>
    <property type="match status" value="1"/>
</dbReference>
<dbReference type="InterPro" id="IPR018247">
    <property type="entry name" value="EF_Hand_1_Ca_BS"/>
</dbReference>
<keyword evidence="4" id="KW-1185">Reference proteome</keyword>
<gene>
    <name evidence="3" type="ordered locus">HCH_01430</name>
</gene>
<evidence type="ECO:0000313" key="3">
    <source>
        <dbReference type="EMBL" id="ABC28291.1"/>
    </source>
</evidence>
<sequence>MKSLLTIILALCVVVGGAQAATIDNQFDITMPGFVEMDKDADALITRFEARNRQDLIDAFEMFDMDRSGDISLVEYADFMSSAHNKSASVKRSVTPEISS</sequence>
<dbReference type="InterPro" id="IPR002048">
    <property type="entry name" value="EF_hand_dom"/>
</dbReference>
<dbReference type="GO" id="GO:0005509">
    <property type="term" value="F:calcium ion binding"/>
    <property type="evidence" value="ECO:0007669"/>
    <property type="project" value="InterPro"/>
</dbReference>
<proteinExistence type="predicted"/>
<dbReference type="InterPro" id="IPR011992">
    <property type="entry name" value="EF-hand-dom_pair"/>
</dbReference>
<dbReference type="PROSITE" id="PS50222">
    <property type="entry name" value="EF_HAND_2"/>
    <property type="match status" value="1"/>
</dbReference>
<reference evidence="3 4" key="1">
    <citation type="journal article" date="2005" name="Nucleic Acids Res.">
        <title>Genomic blueprint of Hahella chejuensis, a marine microbe producing an algicidal agent.</title>
        <authorList>
            <person name="Jeong H."/>
            <person name="Yim J.H."/>
            <person name="Lee C."/>
            <person name="Choi S.-H."/>
            <person name="Park Y.K."/>
            <person name="Yoon S.H."/>
            <person name="Hur C.-G."/>
            <person name="Kang H.-Y."/>
            <person name="Kim D."/>
            <person name="Lee H.H."/>
            <person name="Park K.H."/>
            <person name="Park S.-H."/>
            <person name="Park H.-S."/>
            <person name="Lee H.K."/>
            <person name="Oh T.K."/>
            <person name="Kim J.F."/>
        </authorList>
    </citation>
    <scope>NUCLEOTIDE SEQUENCE [LARGE SCALE GENOMIC DNA]</scope>
    <source>
        <strain evidence="3 4">KCTC 2396</strain>
    </source>
</reference>
<feature type="domain" description="EF-hand" evidence="2">
    <location>
        <begin position="51"/>
        <end position="86"/>
    </location>
</feature>
<organism evidence="3 4">
    <name type="scientific">Hahella chejuensis (strain KCTC 2396)</name>
    <dbReference type="NCBI Taxonomy" id="349521"/>
    <lineage>
        <taxon>Bacteria</taxon>
        <taxon>Pseudomonadati</taxon>
        <taxon>Pseudomonadota</taxon>
        <taxon>Gammaproteobacteria</taxon>
        <taxon>Oceanospirillales</taxon>
        <taxon>Hahellaceae</taxon>
        <taxon>Hahella</taxon>
    </lineage>
</organism>
<dbReference type="STRING" id="349521.HCH_01430"/>
<dbReference type="PROSITE" id="PS00018">
    <property type="entry name" value="EF_HAND_1"/>
    <property type="match status" value="1"/>
</dbReference>
<dbReference type="EMBL" id="CP000155">
    <property type="protein sequence ID" value="ABC28291.1"/>
    <property type="molecule type" value="Genomic_DNA"/>
</dbReference>
<dbReference type="RefSeq" id="WP_011395364.1">
    <property type="nucleotide sequence ID" value="NC_007645.1"/>
</dbReference>
<dbReference type="OrthoDB" id="9881350at2"/>
<dbReference type="SUPFAM" id="SSF47473">
    <property type="entry name" value="EF-hand"/>
    <property type="match status" value="1"/>
</dbReference>
<dbReference type="KEGG" id="hch:HCH_01430"/>
<evidence type="ECO:0000256" key="1">
    <source>
        <dbReference type="SAM" id="SignalP"/>
    </source>
</evidence>
<dbReference type="HOGENOM" id="CLU_2301885_0_0_6"/>
<feature type="chain" id="PRO_5004215701" evidence="1">
    <location>
        <begin position="21"/>
        <end position="100"/>
    </location>
</feature>
<keyword evidence="1" id="KW-0732">Signal</keyword>
<feature type="signal peptide" evidence="1">
    <location>
        <begin position="1"/>
        <end position="20"/>
    </location>
</feature>
<accession>Q2SM33</accession>
<dbReference type="AlphaFoldDB" id="Q2SM33"/>
<dbReference type="Proteomes" id="UP000000238">
    <property type="component" value="Chromosome"/>
</dbReference>
<protein>
    <submittedName>
        <fullName evidence="3">Probable calcium-binding protein containing EF hand domain</fullName>
    </submittedName>
</protein>